<feature type="compositionally biased region" description="Acidic residues" evidence="5">
    <location>
        <begin position="136"/>
        <end position="149"/>
    </location>
</feature>
<reference evidence="10" key="1">
    <citation type="journal article" date="2018" name="Nat. Microbiol.">
        <title>Leveraging single-cell genomics to expand the fungal tree of life.</title>
        <authorList>
            <person name="Ahrendt S.R."/>
            <person name="Quandt C.A."/>
            <person name="Ciobanu D."/>
            <person name="Clum A."/>
            <person name="Salamov A."/>
            <person name="Andreopoulos B."/>
            <person name="Cheng J.F."/>
            <person name="Woyke T."/>
            <person name="Pelin A."/>
            <person name="Henrissat B."/>
            <person name="Reynolds N.K."/>
            <person name="Benny G.L."/>
            <person name="Smith M.E."/>
            <person name="James T.Y."/>
            <person name="Grigoriev I.V."/>
        </authorList>
    </citation>
    <scope>NUCLEOTIDE SEQUENCE [LARGE SCALE GENOMIC DNA]</scope>
    <source>
        <strain evidence="10">ATCC 52028</strain>
    </source>
</reference>
<sequence length="2022" mass="210310">MPSPAVAAAAAAAHAAAVAAPRAARPTRLAVPMLVVPTPGSEGSYVAHQHTASAATPQAGTPLPLSMAAGRLGPQLRPPASADADGNSLTTRSFRASGTHQPPSILCLWGDGNDNAAVPLSAYLDRSRSLFPEVNADGDDDDDDDDDDMGAAPSRVTPELAGGATTLSPPKGIPGTAFDPAHVPQRRRAIVGLGLEAATPRSPPTAEPSPLASASAGRPSAAPPAALGPMHPQTHFTVHGMPHHGITHPANGGGGEAAAAPTNRFGVPRIITGRRRSGSMGNDLTYPLRSSPDAAAAALRSPPAMPTPPREAMLSGRSPPLPPGYGGTHPGRPARQMPHALSPDREMAVASSLAATTPTALSPPGRPSVLGSAMPVMALPALAARPASLLAASPAAPPPFRGHADPEAGLLSPMSLSGSEYDWTDHESEWNGAHSQAQSTAHSQQTLWHGAGGTMANRRRSGVPGEADAAARGDPDGSDAGRGAAAARRPWSPGDGSRLGWAWRRFKTAVTTRSARLPGRKTAPPSAASSAPARRHRHRRNGQTHRFGTFRGVFIPTVQSIVGILIFARMPWIIGVAGIGQALLICVLANLSTLLTILSMNAIVSNGRLASGGPYYVISRSLGKEIGGSVGILFYFAQVIGSSIYIIGMAEVFATYLTPSLSLGAPQTNIRVYGTVIITLLFLTVTSGSPRAMKLSVVTGGALALSVLATLVGLLASNRRHTHSGITGFPGNFRANWAPSSGAPDVQGEPQNANFFRLFGIFYPSCTGILTAVSRVKYLRHSQRSIPIGTLYAHMVTTLTSVVFILLLGTVVSGDLLRSRIASVGLVTALVAWPTKWVVLIGVLISGYGAGLQCFINAPALLAAMSQDNIVPPLRIFVGRTELKMAAAAAAAATHASSQGHERTVGAHAQASIQSSLAGSTAVPPSRAIASPLSPGAASLQMMHDRLARLPLTTRIQSWLHSTFWQSEPRRAQFFSYIIALAAVMSGSLDAVAQIVTLFYLFCYGSINLSTTVLGFLKEPSWRPSWRYYHWVVSLFGVVVCVTFMFLISWYISLIAIVIIGLMFKYIQWKGANVSWGYGGPAINLYVCQRNLMALEKHRYQLLKDPRNPFSSVNDLPTHNWRPQFLIFTELQIDQGVVVEPRALEFVGQLKRAGGLTVIASVLQGRVTDSDALARVHRARRILDDTVQEQRLEALTEVLMAPSLVDGILSTVQTCGLGTLRPNTVVLGYPEPMGTDALARTPQDCEAFVHVVNGVHAADKALLVVRGIATFPTRNPRLLRQAAQSNGRIPTPVTKVRGTIDIYWLIRDGGILTLLPYLLNQHKTWRGCRLRIFAVAQQEDNSVTLLRNLKTTLRNLRIDAFADVLELGDEADYELEAFRYEDDTVREADRDHILRQQGLSGATNVLAMNKPEDAAQTPEPPMRKPSMIANSARRMFQSISGPSSSQRRATMAAAHGGGGGGSSSTPFSPRQSNLLRLRIATQRQEKAAAAAALAAEGGDGDTTAADPAAAVPKALAMAQTDRARHNSLMLTPIRETASPGSPVPAAGAGAGAGAGTARTTPKGLPAPTGPAAPPVASPAARQHQALRRAAAANAAAGANGGAELGGGGAAAAADVSELADFLPAASPASLGGSPSTTGTSTSTSTTGTSISSASDSVPALPRPRAPAAASASPGNPRAMQLRPGVSISSLRAAAHEDNTATLVAHALAQISPVDSPPPPPPPLPAPAPGEAAGSAAPRSARHRLGGSPTPPSPGSPTPARRTLSVSPRADAPQLPVAPSGSAAPALPAEWFKPPPTRAATTGLAARVGRPLASDGAARRAPRGTGLSPLAPSSRSISAAASRLATSPPPATGPVATTLPAAPLSAADAAVAALEQFQARQAQADAASSAGLIDPFAPAGADNGLSPPPPSEALSDLAMDEAALGAGYDPFAPDPNQMRNEMRNASMRINALMRRHSGAGTDCQLIFTNLPIPSRILSMAAQTGRTEAEAAQDYVEYLDLLSEGLQRVILIKGTGREVVTAFF</sequence>
<evidence type="ECO:0000259" key="7">
    <source>
        <dbReference type="Pfam" id="PF00324"/>
    </source>
</evidence>
<feature type="region of interest" description="Disordered" evidence="5">
    <location>
        <begin position="422"/>
        <end position="493"/>
    </location>
</feature>
<evidence type="ECO:0000256" key="3">
    <source>
        <dbReference type="ARBA" id="ARBA00022989"/>
    </source>
</evidence>
<evidence type="ECO:0000256" key="4">
    <source>
        <dbReference type="ARBA" id="ARBA00023136"/>
    </source>
</evidence>
<dbReference type="GO" id="GO:0055075">
    <property type="term" value="P:potassium ion homeostasis"/>
    <property type="evidence" value="ECO:0007669"/>
    <property type="project" value="TreeGrafter"/>
</dbReference>
<proteinExistence type="predicted"/>
<feature type="transmembrane region" description="Helical" evidence="6">
    <location>
        <begin position="755"/>
        <end position="774"/>
    </location>
</feature>
<evidence type="ECO:0000256" key="5">
    <source>
        <dbReference type="SAM" id="MobiDB-lite"/>
    </source>
</evidence>
<evidence type="ECO:0000313" key="10">
    <source>
        <dbReference type="Proteomes" id="UP000274922"/>
    </source>
</evidence>
<feature type="compositionally biased region" description="Pro residues" evidence="5">
    <location>
        <begin position="1714"/>
        <end position="1727"/>
    </location>
</feature>
<feature type="compositionally biased region" description="Low complexity" evidence="5">
    <location>
        <begin position="1536"/>
        <end position="1547"/>
    </location>
</feature>
<feature type="region of interest" description="Disordered" evidence="5">
    <location>
        <begin position="1438"/>
        <end position="1470"/>
    </location>
</feature>
<dbReference type="STRING" id="1555241.A0A4P9X0J5"/>
<feature type="region of interest" description="Disordered" evidence="5">
    <location>
        <begin position="1401"/>
        <end position="1426"/>
    </location>
</feature>
<feature type="transmembrane region" description="Helical" evidence="6">
    <location>
        <begin position="998"/>
        <end position="1017"/>
    </location>
</feature>
<evidence type="ECO:0008006" key="11">
    <source>
        <dbReference type="Google" id="ProtNLM"/>
    </source>
</evidence>
<feature type="domain" description="Amino acid permease/ SLC12A" evidence="7">
    <location>
        <begin position="553"/>
        <end position="877"/>
    </location>
</feature>
<dbReference type="Pfam" id="PF00324">
    <property type="entry name" value="AA_permease"/>
    <property type="match status" value="2"/>
</dbReference>
<dbReference type="Pfam" id="PF03522">
    <property type="entry name" value="SLC12"/>
    <property type="match status" value="2"/>
</dbReference>
<keyword evidence="2 6" id="KW-0812">Transmembrane</keyword>
<evidence type="ECO:0000256" key="1">
    <source>
        <dbReference type="ARBA" id="ARBA00004141"/>
    </source>
</evidence>
<feature type="compositionally biased region" description="Low complexity" evidence="5">
    <location>
        <begin position="1774"/>
        <end position="1788"/>
    </location>
</feature>
<dbReference type="GO" id="GO:0055064">
    <property type="term" value="P:chloride ion homeostasis"/>
    <property type="evidence" value="ECO:0007669"/>
    <property type="project" value="TreeGrafter"/>
</dbReference>
<feature type="domain" description="SLC12A transporter C-terminal" evidence="8">
    <location>
        <begin position="1142"/>
        <end position="1266"/>
    </location>
</feature>
<feature type="compositionally biased region" description="Polar residues" evidence="5">
    <location>
        <begin position="1438"/>
        <end position="1448"/>
    </location>
</feature>
<feature type="compositionally biased region" description="Low complexity" evidence="5">
    <location>
        <begin position="523"/>
        <end position="532"/>
    </location>
</feature>
<dbReference type="PANTHER" id="PTHR11827:SF73">
    <property type="entry name" value="KAZACHOC, ISOFORM G"/>
    <property type="match status" value="1"/>
</dbReference>
<keyword evidence="10" id="KW-1185">Reference proteome</keyword>
<gene>
    <name evidence="9" type="ORF">CXG81DRAFT_20617</name>
</gene>
<feature type="transmembrane region" description="Helical" evidence="6">
    <location>
        <begin position="695"/>
        <end position="716"/>
    </location>
</feature>
<dbReference type="OrthoDB" id="2020542at2759"/>
<feature type="transmembrane region" description="Helical" evidence="6">
    <location>
        <begin position="974"/>
        <end position="992"/>
    </location>
</feature>
<feature type="compositionally biased region" description="Low complexity" evidence="5">
    <location>
        <begin position="1827"/>
        <end position="1845"/>
    </location>
</feature>
<keyword evidence="4 6" id="KW-0472">Membrane</keyword>
<dbReference type="InterPro" id="IPR004841">
    <property type="entry name" value="AA-permease/SLC12A_dom"/>
</dbReference>
<dbReference type="GO" id="GO:0015379">
    <property type="term" value="F:potassium:chloride symporter activity"/>
    <property type="evidence" value="ECO:0007669"/>
    <property type="project" value="TreeGrafter"/>
</dbReference>
<evidence type="ECO:0000256" key="2">
    <source>
        <dbReference type="ARBA" id="ARBA00022692"/>
    </source>
</evidence>
<feature type="region of interest" description="Disordered" evidence="5">
    <location>
        <begin position="1626"/>
        <end position="1681"/>
    </location>
</feature>
<name>A0A4P9X0J5_9FUNG</name>
<feature type="compositionally biased region" description="Low complexity" evidence="5">
    <location>
        <begin position="208"/>
        <end position="229"/>
    </location>
</feature>
<feature type="domain" description="SLC12A transporter C-terminal" evidence="8">
    <location>
        <begin position="1296"/>
        <end position="1360"/>
    </location>
</feature>
<evidence type="ECO:0000256" key="6">
    <source>
        <dbReference type="SAM" id="Phobius"/>
    </source>
</evidence>
<dbReference type="Proteomes" id="UP000274922">
    <property type="component" value="Unassembled WGS sequence"/>
</dbReference>
<dbReference type="EMBL" id="ML014301">
    <property type="protein sequence ID" value="RKO99271.1"/>
    <property type="molecule type" value="Genomic_DNA"/>
</dbReference>
<feature type="region of interest" description="Disordered" evidence="5">
    <location>
        <begin position="1534"/>
        <end position="1588"/>
    </location>
</feature>
<feature type="domain" description="Amino acid permease/ SLC12A" evidence="7">
    <location>
        <begin position="967"/>
        <end position="1080"/>
    </location>
</feature>
<dbReference type="InterPro" id="IPR018491">
    <property type="entry name" value="SLC12_C"/>
</dbReference>
<feature type="transmembrane region" description="Helical" evidence="6">
    <location>
        <begin position="821"/>
        <end position="845"/>
    </location>
</feature>
<feature type="transmembrane region" description="Helical" evidence="6">
    <location>
        <begin position="670"/>
        <end position="688"/>
    </location>
</feature>
<dbReference type="Gene3D" id="1.20.1740.10">
    <property type="entry name" value="Amino acid/polyamine transporter I"/>
    <property type="match status" value="2"/>
</dbReference>
<feature type="compositionally biased region" description="Low complexity" evidence="5">
    <location>
        <begin position="1626"/>
        <end position="1659"/>
    </location>
</feature>
<feature type="compositionally biased region" description="Low complexity" evidence="5">
    <location>
        <begin position="433"/>
        <end position="446"/>
    </location>
</feature>
<feature type="compositionally biased region" description="Polar residues" evidence="5">
    <location>
        <begin position="87"/>
        <end position="97"/>
    </location>
</feature>
<feature type="transmembrane region" description="Helical" evidence="6">
    <location>
        <begin position="572"/>
        <end position="598"/>
    </location>
</feature>
<dbReference type="GO" id="GO:0005886">
    <property type="term" value="C:plasma membrane"/>
    <property type="evidence" value="ECO:0007669"/>
    <property type="project" value="TreeGrafter"/>
</dbReference>
<feature type="region of interest" description="Disordered" evidence="5">
    <location>
        <begin position="512"/>
        <end position="540"/>
    </location>
</feature>
<dbReference type="GO" id="GO:0006884">
    <property type="term" value="P:cell volume homeostasis"/>
    <property type="evidence" value="ECO:0007669"/>
    <property type="project" value="TreeGrafter"/>
</dbReference>
<dbReference type="PANTHER" id="PTHR11827">
    <property type="entry name" value="SOLUTE CARRIER FAMILY 12, CATION COTRANSPORTERS"/>
    <property type="match status" value="1"/>
</dbReference>
<feature type="compositionally biased region" description="Pro residues" evidence="5">
    <location>
        <begin position="1567"/>
        <end position="1576"/>
    </location>
</feature>
<feature type="compositionally biased region" description="Low complexity" evidence="5">
    <location>
        <begin position="287"/>
        <end position="302"/>
    </location>
</feature>
<dbReference type="InterPro" id="IPR004842">
    <property type="entry name" value="SLC12A_fam"/>
</dbReference>
<feature type="transmembrane region" description="Helical" evidence="6">
    <location>
        <begin position="1029"/>
        <end position="1062"/>
    </location>
</feature>
<evidence type="ECO:0000259" key="8">
    <source>
        <dbReference type="Pfam" id="PF03522"/>
    </source>
</evidence>
<feature type="compositionally biased region" description="Low complexity" evidence="5">
    <location>
        <begin position="1728"/>
        <end position="1738"/>
    </location>
</feature>
<feature type="transmembrane region" description="Helical" evidence="6">
    <location>
        <begin position="630"/>
        <end position="650"/>
    </location>
</feature>
<keyword evidence="3 6" id="KW-1133">Transmembrane helix</keyword>
<protein>
    <recommendedName>
        <fullName evidence="11">Amino acid permease/ SLC12A domain-containing protein</fullName>
    </recommendedName>
</protein>
<feature type="region of interest" description="Disordered" evidence="5">
    <location>
        <begin position="132"/>
        <end position="181"/>
    </location>
</feature>
<feature type="region of interest" description="Disordered" evidence="5">
    <location>
        <begin position="1710"/>
        <end position="1857"/>
    </location>
</feature>
<feature type="compositionally biased region" description="Low complexity" evidence="5">
    <location>
        <begin position="1665"/>
        <end position="1678"/>
    </location>
</feature>
<feature type="region of interest" description="Disordered" evidence="5">
    <location>
        <begin position="198"/>
        <end position="343"/>
    </location>
</feature>
<feature type="transmembrane region" description="Helical" evidence="6">
    <location>
        <begin position="786"/>
        <end position="809"/>
    </location>
</feature>
<organism evidence="9 10">
    <name type="scientific">Caulochytrium protostelioides</name>
    <dbReference type="NCBI Taxonomy" id="1555241"/>
    <lineage>
        <taxon>Eukaryota</taxon>
        <taxon>Fungi</taxon>
        <taxon>Fungi incertae sedis</taxon>
        <taxon>Chytridiomycota</taxon>
        <taxon>Chytridiomycota incertae sedis</taxon>
        <taxon>Chytridiomycetes</taxon>
        <taxon>Caulochytriales</taxon>
        <taxon>Caulochytriaceae</taxon>
        <taxon>Caulochytrium</taxon>
    </lineage>
</organism>
<evidence type="ECO:0000313" key="9">
    <source>
        <dbReference type="EMBL" id="RKO99271.1"/>
    </source>
</evidence>
<dbReference type="GO" id="GO:1990573">
    <property type="term" value="P:potassium ion import across plasma membrane"/>
    <property type="evidence" value="ECO:0007669"/>
    <property type="project" value="TreeGrafter"/>
</dbReference>
<comment type="subcellular location">
    <subcellularLocation>
        <location evidence="1">Membrane</location>
        <topology evidence="1">Multi-pass membrane protein</topology>
    </subcellularLocation>
</comment>
<feature type="region of interest" description="Disordered" evidence="5">
    <location>
        <begin position="53"/>
        <end position="97"/>
    </location>
</feature>
<accession>A0A4P9X0J5</accession>